<feature type="compositionally biased region" description="Low complexity" evidence="1">
    <location>
        <begin position="736"/>
        <end position="745"/>
    </location>
</feature>
<feature type="region of interest" description="Disordered" evidence="1">
    <location>
        <begin position="722"/>
        <end position="749"/>
    </location>
</feature>
<dbReference type="ExpressionAtlas" id="A0A2K3DZK1">
    <property type="expression patterns" value="baseline"/>
</dbReference>
<dbReference type="KEGG" id="cre:CHLRE_03g200319v5"/>
<dbReference type="EMBL" id="CM008964">
    <property type="protein sequence ID" value="PNW85964.1"/>
    <property type="molecule type" value="Genomic_DNA"/>
</dbReference>
<feature type="region of interest" description="Disordered" evidence="1">
    <location>
        <begin position="277"/>
        <end position="303"/>
    </location>
</feature>
<dbReference type="AlphaFoldDB" id="A0A2K3DZK1"/>
<feature type="region of interest" description="Disordered" evidence="1">
    <location>
        <begin position="101"/>
        <end position="253"/>
    </location>
</feature>
<evidence type="ECO:0000313" key="2">
    <source>
        <dbReference type="EMBL" id="PNW85964.1"/>
    </source>
</evidence>
<accession>A0A2K3DZK1</accession>
<gene>
    <name evidence="2" type="ORF">CHLRE_03g200319v5</name>
</gene>
<dbReference type="PaxDb" id="3055-EDO98671"/>
<dbReference type="RefSeq" id="XP_042926617.1">
    <property type="nucleotide sequence ID" value="XM_043061329.1"/>
</dbReference>
<reference evidence="2 3" key="1">
    <citation type="journal article" date="2007" name="Science">
        <title>The Chlamydomonas genome reveals the evolution of key animal and plant functions.</title>
        <authorList>
            <person name="Merchant S.S."/>
            <person name="Prochnik S.E."/>
            <person name="Vallon O."/>
            <person name="Harris E.H."/>
            <person name="Karpowicz S.J."/>
            <person name="Witman G.B."/>
            <person name="Terry A."/>
            <person name="Salamov A."/>
            <person name="Fritz-Laylin L.K."/>
            <person name="Marechal-Drouard L."/>
            <person name="Marshall W.F."/>
            <person name="Qu L.H."/>
            <person name="Nelson D.R."/>
            <person name="Sanderfoot A.A."/>
            <person name="Spalding M.H."/>
            <person name="Kapitonov V.V."/>
            <person name="Ren Q."/>
            <person name="Ferris P."/>
            <person name="Lindquist E."/>
            <person name="Shapiro H."/>
            <person name="Lucas S.M."/>
            <person name="Grimwood J."/>
            <person name="Schmutz J."/>
            <person name="Cardol P."/>
            <person name="Cerutti H."/>
            <person name="Chanfreau G."/>
            <person name="Chen C.L."/>
            <person name="Cognat V."/>
            <person name="Croft M.T."/>
            <person name="Dent R."/>
            <person name="Dutcher S."/>
            <person name="Fernandez E."/>
            <person name="Fukuzawa H."/>
            <person name="Gonzalez-Ballester D."/>
            <person name="Gonzalez-Halphen D."/>
            <person name="Hallmann A."/>
            <person name="Hanikenne M."/>
            <person name="Hippler M."/>
            <person name="Inwood W."/>
            <person name="Jabbari K."/>
            <person name="Kalanon M."/>
            <person name="Kuras R."/>
            <person name="Lefebvre P.A."/>
            <person name="Lemaire S.D."/>
            <person name="Lobanov A.V."/>
            <person name="Lohr M."/>
            <person name="Manuell A."/>
            <person name="Meier I."/>
            <person name="Mets L."/>
            <person name="Mittag M."/>
            <person name="Mittelmeier T."/>
            <person name="Moroney J.V."/>
            <person name="Moseley J."/>
            <person name="Napoli C."/>
            <person name="Nedelcu A.M."/>
            <person name="Niyogi K."/>
            <person name="Novoselov S.V."/>
            <person name="Paulsen I.T."/>
            <person name="Pazour G."/>
            <person name="Purton S."/>
            <person name="Ral J.P."/>
            <person name="Riano-Pachon D.M."/>
            <person name="Riekhof W."/>
            <person name="Rymarquis L."/>
            <person name="Schroda M."/>
            <person name="Stern D."/>
            <person name="Umen J."/>
            <person name="Willows R."/>
            <person name="Wilson N."/>
            <person name="Zimmer S.L."/>
            <person name="Allmer J."/>
            <person name="Balk J."/>
            <person name="Bisova K."/>
            <person name="Chen C.J."/>
            <person name="Elias M."/>
            <person name="Gendler K."/>
            <person name="Hauser C."/>
            <person name="Lamb M.R."/>
            <person name="Ledford H."/>
            <person name="Long J.C."/>
            <person name="Minagawa J."/>
            <person name="Page M.D."/>
            <person name="Pan J."/>
            <person name="Pootakham W."/>
            <person name="Roje S."/>
            <person name="Rose A."/>
            <person name="Stahlberg E."/>
            <person name="Terauchi A.M."/>
            <person name="Yang P."/>
            <person name="Ball S."/>
            <person name="Bowler C."/>
            <person name="Dieckmann C.L."/>
            <person name="Gladyshev V.N."/>
            <person name="Green P."/>
            <person name="Jorgensen R."/>
            <person name="Mayfield S."/>
            <person name="Mueller-Roeber B."/>
            <person name="Rajamani S."/>
            <person name="Sayre R.T."/>
            <person name="Brokstein P."/>
            <person name="Dubchak I."/>
            <person name="Goodstein D."/>
            <person name="Hornick L."/>
            <person name="Huang Y.W."/>
            <person name="Jhaveri J."/>
            <person name="Luo Y."/>
            <person name="Martinez D."/>
            <person name="Ngau W.C."/>
            <person name="Otillar B."/>
            <person name="Poliakov A."/>
            <person name="Porter A."/>
            <person name="Szajkowski L."/>
            <person name="Werner G."/>
            <person name="Zhou K."/>
            <person name="Grigoriev I.V."/>
            <person name="Rokhsar D.S."/>
            <person name="Grossman A.R."/>
        </authorList>
    </citation>
    <scope>NUCLEOTIDE SEQUENCE [LARGE SCALE GENOMIC DNA]</scope>
    <source>
        <strain evidence="3">CC-503</strain>
    </source>
</reference>
<dbReference type="Gramene" id="PNW85964">
    <property type="protein sequence ID" value="PNW85964"/>
    <property type="gene ID" value="CHLRE_03g200319v5"/>
</dbReference>
<keyword evidence="3" id="KW-1185">Reference proteome</keyword>
<feature type="compositionally biased region" description="Polar residues" evidence="1">
    <location>
        <begin position="127"/>
        <end position="137"/>
    </location>
</feature>
<name>A0A2K3DZK1_CHLRE</name>
<protein>
    <submittedName>
        <fullName evidence="2">Uncharacterized protein</fullName>
    </submittedName>
</protein>
<feature type="region of interest" description="Disordered" evidence="1">
    <location>
        <begin position="645"/>
        <end position="683"/>
    </location>
</feature>
<dbReference type="InParanoid" id="A0A2K3DZK1"/>
<evidence type="ECO:0000313" key="3">
    <source>
        <dbReference type="Proteomes" id="UP000006906"/>
    </source>
</evidence>
<dbReference type="GeneID" id="5724927"/>
<feature type="compositionally biased region" description="Low complexity" evidence="1">
    <location>
        <begin position="196"/>
        <end position="223"/>
    </location>
</feature>
<dbReference type="PANTHER" id="PTHR33590">
    <property type="entry name" value="GLUTENIN, HIGH MOLECULAR WEIGHT SUBUNIT PW212-RELATED PROTEIN"/>
    <property type="match status" value="1"/>
</dbReference>
<dbReference type="PANTHER" id="PTHR33590:SF1">
    <property type="entry name" value="PDZ DOMAIN-CONTAINING PROTEIN"/>
    <property type="match status" value="1"/>
</dbReference>
<evidence type="ECO:0000256" key="1">
    <source>
        <dbReference type="SAM" id="MobiDB-lite"/>
    </source>
</evidence>
<sequence length="898" mass="92228">MPFAGPVSFDGYGWPPVSCTSLPPLHDAAASSAGGVVVESQQFMDWDQHQAPGHLHLRQQPQLQQMHLAGRDISQVPRLPPLATRGGSLVSRGAAGTALQGVGGGAAPFKRPLEDSSNGAGEGGGAFNTSFQRSGINSDAADRLTTAPSTTGRHLLGVGQADGRAPLRPRNGGEPAGNASYDGRAAVPPRYRVSVQLQQQQQQQQTAADPHQLPQQQLQQHQQHQQHEQAPLSRQLYTCGDGGGLAPQPSSTWLPPVTCMPTAVPGSAANLQRQWQWQQQQPQPAAASRALSLTPMAGGGSAPPARAVSAESFLEAVASCPELHRVLAWLLRRRLLPVPGDLVGTLAHMYLLCRRAVEGAAGAVGAASAPTSVPAAAAGSGLDVAARLRDADWLLTLLWVVESVSSQYRCQLAAEVLPSYLEAMAAAGGTAAAGAAGGAGGGCLLPAWRPQQSGGEDGSSSEDDEQQGPGCGGSGENDNSNDSDIEYDGSCTVRRERSPEPPLPPSLEVVCGRTARWWRRRMVRNQLQLLQVTDWRVTVSSQQLAAATEELVTAERQPPAPPAAAVATAASIAAVNAAPASYCTPPPPPAARAAPDGTPAVDHLLTGGGEAAMLVSSSSSQPRSSRPVGLARWFSSSAAVAPMPPAADAAAAPPPSMASSGRPLTATRFPTASGLLGGSSGAVSGRSITEPGCGRQGVPMQQLGLLPSLCRALSVPSPLLAGFRRNSRSSSGGGSSRDVGSDAGRAAPQRSSLYGAAGPVSSGVHVLLLPLVSRLVEQAAWNPVPQPTAAPANQGPVAGPAGGRAPMASAAGAAAALTSSGADRRRMVGPAGATVGGQQQQPLRARLPAERPVAGGERLRRGCEQEYVYAYAYEESLQEQLAQQQAEQCAAAANVWAC</sequence>
<feature type="region of interest" description="Disordered" evidence="1">
    <location>
        <begin position="446"/>
        <end position="487"/>
    </location>
</feature>
<organism evidence="2 3">
    <name type="scientific">Chlamydomonas reinhardtii</name>
    <name type="common">Chlamydomonas smithii</name>
    <dbReference type="NCBI Taxonomy" id="3055"/>
    <lineage>
        <taxon>Eukaryota</taxon>
        <taxon>Viridiplantae</taxon>
        <taxon>Chlorophyta</taxon>
        <taxon>core chlorophytes</taxon>
        <taxon>Chlorophyceae</taxon>
        <taxon>CS clade</taxon>
        <taxon>Chlamydomonadales</taxon>
        <taxon>Chlamydomonadaceae</taxon>
        <taxon>Chlamydomonas</taxon>
    </lineage>
</organism>
<feature type="compositionally biased region" description="Low complexity" evidence="1">
    <location>
        <begin position="277"/>
        <end position="292"/>
    </location>
</feature>
<proteinExistence type="predicted"/>
<dbReference type="Proteomes" id="UP000006906">
    <property type="component" value="Chromosome 3"/>
</dbReference>
<feature type="region of interest" description="Disordered" evidence="1">
    <location>
        <begin position="816"/>
        <end position="844"/>
    </location>
</feature>
<dbReference type="OrthoDB" id="10644852at2759"/>